<evidence type="ECO:0000313" key="3">
    <source>
        <dbReference type="Proteomes" id="UP000009058"/>
    </source>
</evidence>
<gene>
    <name evidence="2" type="ORF">MGG_08676</name>
</gene>
<dbReference type="eggNOG" id="ENOG502SI26">
    <property type="taxonomic scope" value="Eukaryota"/>
</dbReference>
<reference evidence="2 3" key="1">
    <citation type="journal article" date="2005" name="Nature">
        <title>The genome sequence of the rice blast fungus Magnaporthe grisea.</title>
        <authorList>
            <person name="Dean R.A."/>
            <person name="Talbot N.J."/>
            <person name="Ebbole D.J."/>
            <person name="Farman M.L."/>
            <person name="Mitchell T.K."/>
            <person name="Orbach M.J."/>
            <person name="Thon M."/>
            <person name="Kulkarni R."/>
            <person name="Xu J.R."/>
            <person name="Pan H."/>
            <person name="Read N.D."/>
            <person name="Lee Y.H."/>
            <person name="Carbone I."/>
            <person name="Brown D."/>
            <person name="Oh Y.Y."/>
            <person name="Donofrio N."/>
            <person name="Jeong J.S."/>
            <person name="Soanes D.M."/>
            <person name="Djonovic S."/>
            <person name="Kolomiets E."/>
            <person name="Rehmeyer C."/>
            <person name="Li W."/>
            <person name="Harding M."/>
            <person name="Kim S."/>
            <person name="Lebrun M.H."/>
            <person name="Bohnert H."/>
            <person name="Coughlan S."/>
            <person name="Butler J."/>
            <person name="Calvo S."/>
            <person name="Ma L.J."/>
            <person name="Nicol R."/>
            <person name="Purcell S."/>
            <person name="Nusbaum C."/>
            <person name="Galagan J.E."/>
            <person name="Birren B.W."/>
        </authorList>
    </citation>
    <scope>NUCLEOTIDE SEQUENCE [LARGE SCALE GENOMIC DNA]</scope>
    <source>
        <strain evidence="3">70-15 / ATCC MYA-4617 / FGSC 8958</strain>
    </source>
</reference>
<dbReference type="AlphaFoldDB" id="G4MLH4"/>
<sequence length="305" mass="34168">MASTFDYPAPPLPYYCDPQDLPGPLPTLEEIHGAEKVLPCMWSPEVKRIVVVRDLFVVKYGATPLYVDGNEGQALLVLRGVPTVPKLYAMYHQHGKLYLVMQHLPGTSLDGIWGGMSEGEKTDVIRQLRDILTTVRSLSPPPVFGSVACGPVAQRFFKTPRKDSAITGPFADEAAFHAAMGLNVEDEFLTRHLPLAMGRHKRVLTHGDLQRKNILAVEAPPLSIHGQLGGCGDNNSYNTEPRRFIISGIVDWEEAGWMPSYWEFASIFMYANWSDDWTYRFDQIVDAYVAEGSILMVVRRHFDGF</sequence>
<dbReference type="Pfam" id="PF01636">
    <property type="entry name" value="APH"/>
    <property type="match status" value="1"/>
</dbReference>
<dbReference type="OrthoDB" id="4177236at2759"/>
<dbReference type="VEuPathDB" id="FungiDB:MGG_08676"/>
<accession>G4MLH4</accession>
<reference key="2">
    <citation type="submission" date="2011-05" db="EMBL/GenBank/DDBJ databases">
        <title>The Genome Sequence of Magnaporthe oryzae 70-15.</title>
        <authorList>
            <consortium name="The Broad Institute Genome Sequencing Platform"/>
            <person name="Ma L.-J."/>
            <person name="Dead R."/>
            <person name="Young S.K."/>
            <person name="Zeng Q."/>
            <person name="Gargeya S."/>
            <person name="Fitzgerald M."/>
            <person name="Haas B."/>
            <person name="Abouelleil A."/>
            <person name="Alvarado L."/>
            <person name="Arachchi H.M."/>
            <person name="Berlin A."/>
            <person name="Brown A."/>
            <person name="Chapman S.B."/>
            <person name="Chen Z."/>
            <person name="Dunbar C."/>
            <person name="Freedman E."/>
            <person name="Gearin G."/>
            <person name="Gellesch M."/>
            <person name="Goldberg J."/>
            <person name="Griggs A."/>
            <person name="Gujja S."/>
            <person name="Heiman D."/>
            <person name="Howarth C."/>
            <person name="Larson L."/>
            <person name="Lui A."/>
            <person name="MacDonald P.J.P."/>
            <person name="Mehta T."/>
            <person name="Montmayeur A."/>
            <person name="Murphy C."/>
            <person name="Neiman D."/>
            <person name="Pearson M."/>
            <person name="Priest M."/>
            <person name="Roberts A."/>
            <person name="Saif S."/>
            <person name="Shea T."/>
            <person name="Shenoy N."/>
            <person name="Sisk P."/>
            <person name="Stolte C."/>
            <person name="Sykes S."/>
            <person name="Yandava C."/>
            <person name="Wortman J."/>
            <person name="Nusbaum C."/>
            <person name="Birren B."/>
        </authorList>
    </citation>
    <scope>NUCLEOTIDE SEQUENCE</scope>
    <source>
        <strain>70-15</strain>
    </source>
</reference>
<dbReference type="EMBL" id="CM001231">
    <property type="protein sequence ID" value="EHA58495.1"/>
    <property type="molecule type" value="Genomic_DNA"/>
</dbReference>
<dbReference type="CDD" id="cd05120">
    <property type="entry name" value="APH_ChoK_like"/>
    <property type="match status" value="1"/>
</dbReference>
<proteinExistence type="predicted"/>
<keyword evidence="3" id="KW-1185">Reference proteome</keyword>
<dbReference type="InParanoid" id="G4MLH4"/>
<dbReference type="PANTHER" id="PTHR21310:SF15">
    <property type="entry name" value="AMINOGLYCOSIDE PHOSPHOTRANSFERASE DOMAIN-CONTAINING PROTEIN"/>
    <property type="match status" value="1"/>
</dbReference>
<protein>
    <submittedName>
        <fullName evidence="2">Phosphotransferase enzyme family protein</fullName>
    </submittedName>
</protein>
<dbReference type="InterPro" id="IPR011009">
    <property type="entry name" value="Kinase-like_dom_sf"/>
</dbReference>
<dbReference type="HOGENOM" id="CLU_021768_5_1_1"/>
<dbReference type="PANTHER" id="PTHR21310">
    <property type="entry name" value="AMINOGLYCOSIDE PHOSPHOTRANSFERASE-RELATED-RELATED"/>
    <property type="match status" value="1"/>
</dbReference>
<dbReference type="SUPFAM" id="SSF56112">
    <property type="entry name" value="Protein kinase-like (PK-like)"/>
    <property type="match status" value="1"/>
</dbReference>
<dbReference type="GO" id="GO:0016740">
    <property type="term" value="F:transferase activity"/>
    <property type="evidence" value="ECO:0007669"/>
    <property type="project" value="UniProtKB-KW"/>
</dbReference>
<dbReference type="RefSeq" id="XP_003711107.1">
    <property type="nucleotide sequence ID" value="XM_003711059.1"/>
</dbReference>
<dbReference type="InterPro" id="IPR051678">
    <property type="entry name" value="AGP_Transferase"/>
</dbReference>
<dbReference type="Gene3D" id="3.90.1200.10">
    <property type="match status" value="1"/>
</dbReference>
<evidence type="ECO:0000259" key="1">
    <source>
        <dbReference type="Pfam" id="PF01636"/>
    </source>
</evidence>
<evidence type="ECO:0000313" key="2">
    <source>
        <dbReference type="EMBL" id="EHA58495.1"/>
    </source>
</evidence>
<dbReference type="GeneID" id="2679040"/>
<name>G4MLH4_PYRO7</name>
<dbReference type="KEGG" id="mgr:MGG_08676"/>
<dbReference type="InterPro" id="IPR002575">
    <property type="entry name" value="Aminoglycoside_PTrfase"/>
</dbReference>
<feature type="domain" description="Aminoglycoside phosphotransferase" evidence="1">
    <location>
        <begin position="74"/>
        <end position="216"/>
    </location>
</feature>
<organism evidence="2 3">
    <name type="scientific">Pyricularia oryzae (strain 70-15 / ATCC MYA-4617 / FGSC 8958)</name>
    <name type="common">Rice blast fungus</name>
    <name type="synonym">Magnaporthe oryzae</name>
    <dbReference type="NCBI Taxonomy" id="242507"/>
    <lineage>
        <taxon>Eukaryota</taxon>
        <taxon>Fungi</taxon>
        <taxon>Dikarya</taxon>
        <taxon>Ascomycota</taxon>
        <taxon>Pezizomycotina</taxon>
        <taxon>Sordariomycetes</taxon>
        <taxon>Sordariomycetidae</taxon>
        <taxon>Magnaporthales</taxon>
        <taxon>Pyriculariaceae</taxon>
        <taxon>Pyricularia</taxon>
    </lineage>
</organism>
<dbReference type="Proteomes" id="UP000009058">
    <property type="component" value="Chromosome 1"/>
</dbReference>
<keyword evidence="2" id="KW-0808">Transferase</keyword>
<dbReference type="OMA" id="YPSYWDY"/>